<feature type="compositionally biased region" description="Basic and acidic residues" evidence="3">
    <location>
        <begin position="713"/>
        <end position="734"/>
    </location>
</feature>
<evidence type="ECO:0000256" key="4">
    <source>
        <dbReference type="SAM" id="Phobius"/>
    </source>
</evidence>
<dbReference type="EMBL" id="OZ035825">
    <property type="protein sequence ID" value="CAL1602199.1"/>
    <property type="molecule type" value="Genomic_DNA"/>
</dbReference>
<feature type="domain" description="Ig-like" evidence="6">
    <location>
        <begin position="225"/>
        <end position="307"/>
    </location>
</feature>
<gene>
    <name evidence="7" type="ORF">KC01_LOCUS30005</name>
</gene>
<dbReference type="Gene3D" id="2.60.40.10">
    <property type="entry name" value="Immunoglobulins"/>
    <property type="match status" value="3"/>
</dbReference>
<keyword evidence="1 5" id="KW-0732">Signal</keyword>
<evidence type="ECO:0000259" key="6">
    <source>
        <dbReference type="PROSITE" id="PS50835"/>
    </source>
</evidence>
<organism evidence="7 8">
    <name type="scientific">Knipowitschia caucasica</name>
    <name type="common">Caucasian dwarf goby</name>
    <name type="synonym">Pomatoschistus caucasicus</name>
    <dbReference type="NCBI Taxonomy" id="637954"/>
    <lineage>
        <taxon>Eukaryota</taxon>
        <taxon>Metazoa</taxon>
        <taxon>Chordata</taxon>
        <taxon>Craniata</taxon>
        <taxon>Vertebrata</taxon>
        <taxon>Euteleostomi</taxon>
        <taxon>Actinopterygii</taxon>
        <taxon>Neopterygii</taxon>
        <taxon>Teleostei</taxon>
        <taxon>Neoteleostei</taxon>
        <taxon>Acanthomorphata</taxon>
        <taxon>Gobiaria</taxon>
        <taxon>Gobiiformes</taxon>
        <taxon>Gobioidei</taxon>
        <taxon>Gobiidae</taxon>
        <taxon>Gobiinae</taxon>
        <taxon>Knipowitschia</taxon>
    </lineage>
</organism>
<dbReference type="GO" id="GO:0004888">
    <property type="term" value="F:transmembrane signaling receptor activity"/>
    <property type="evidence" value="ECO:0007669"/>
    <property type="project" value="TreeGrafter"/>
</dbReference>
<dbReference type="Proteomes" id="UP001497482">
    <property type="component" value="Chromosome 3"/>
</dbReference>
<dbReference type="AlphaFoldDB" id="A0AAV2LRA3"/>
<feature type="chain" id="PRO_5043472262" description="Ig-like domain-containing protein" evidence="5">
    <location>
        <begin position="22"/>
        <end position="734"/>
    </location>
</feature>
<keyword evidence="4" id="KW-0472">Membrane</keyword>
<dbReference type="GO" id="GO:0006955">
    <property type="term" value="P:immune response"/>
    <property type="evidence" value="ECO:0007669"/>
    <property type="project" value="TreeGrafter"/>
</dbReference>
<dbReference type="InterPro" id="IPR007110">
    <property type="entry name" value="Ig-like_dom"/>
</dbReference>
<evidence type="ECO:0000256" key="1">
    <source>
        <dbReference type="ARBA" id="ARBA00022729"/>
    </source>
</evidence>
<dbReference type="GO" id="GO:0009897">
    <property type="term" value="C:external side of plasma membrane"/>
    <property type="evidence" value="ECO:0007669"/>
    <property type="project" value="TreeGrafter"/>
</dbReference>
<dbReference type="CDD" id="cd00096">
    <property type="entry name" value="Ig"/>
    <property type="match status" value="1"/>
</dbReference>
<dbReference type="PROSITE" id="PS50835">
    <property type="entry name" value="IG_LIKE"/>
    <property type="match status" value="2"/>
</dbReference>
<protein>
    <recommendedName>
        <fullName evidence="6">Ig-like domain-containing protein</fullName>
    </recommendedName>
</protein>
<evidence type="ECO:0000313" key="8">
    <source>
        <dbReference type="Proteomes" id="UP001497482"/>
    </source>
</evidence>
<evidence type="ECO:0000256" key="5">
    <source>
        <dbReference type="SAM" id="SignalP"/>
    </source>
</evidence>
<keyword evidence="8" id="KW-1185">Reference proteome</keyword>
<feature type="region of interest" description="Disordered" evidence="3">
    <location>
        <begin position="685"/>
        <end position="734"/>
    </location>
</feature>
<feature type="transmembrane region" description="Helical" evidence="4">
    <location>
        <begin position="595"/>
        <end position="616"/>
    </location>
</feature>
<evidence type="ECO:0000313" key="7">
    <source>
        <dbReference type="EMBL" id="CAL1602199.1"/>
    </source>
</evidence>
<keyword evidence="4" id="KW-1133">Transmembrane helix</keyword>
<accession>A0AAV2LRA3</accession>
<keyword evidence="4" id="KW-0812">Transmembrane</keyword>
<dbReference type="InterPro" id="IPR036179">
    <property type="entry name" value="Ig-like_dom_sf"/>
</dbReference>
<feature type="domain" description="Ig-like" evidence="6">
    <location>
        <begin position="499"/>
        <end position="584"/>
    </location>
</feature>
<reference evidence="7 8" key="1">
    <citation type="submission" date="2024-04" db="EMBL/GenBank/DDBJ databases">
        <authorList>
            <person name="Waldvogel A.-M."/>
            <person name="Schoenle A."/>
        </authorList>
    </citation>
    <scope>NUCLEOTIDE SEQUENCE [LARGE SCALE GENOMIC DNA]</scope>
</reference>
<name>A0AAV2LRA3_KNICA</name>
<keyword evidence="2" id="KW-1015">Disulfide bond</keyword>
<dbReference type="InterPro" id="IPR003599">
    <property type="entry name" value="Ig_sub"/>
</dbReference>
<proteinExistence type="predicted"/>
<dbReference type="PANTHER" id="PTHR11481:SF125">
    <property type="entry name" value="PLATELET ENDOTHELIAL CELL ADHESION MOLECULE-LIKE ISOFORM X1"/>
    <property type="match status" value="1"/>
</dbReference>
<dbReference type="GO" id="GO:0098742">
    <property type="term" value="P:cell-cell adhesion via plasma-membrane adhesion molecules"/>
    <property type="evidence" value="ECO:0007669"/>
    <property type="project" value="TreeGrafter"/>
</dbReference>
<evidence type="ECO:0000256" key="2">
    <source>
        <dbReference type="ARBA" id="ARBA00023157"/>
    </source>
</evidence>
<dbReference type="SUPFAM" id="SSF48726">
    <property type="entry name" value="Immunoglobulin"/>
    <property type="match status" value="3"/>
</dbReference>
<dbReference type="SMART" id="SM00409">
    <property type="entry name" value="IG"/>
    <property type="match status" value="3"/>
</dbReference>
<dbReference type="GO" id="GO:0007166">
    <property type="term" value="P:cell surface receptor signaling pathway"/>
    <property type="evidence" value="ECO:0007669"/>
    <property type="project" value="TreeGrafter"/>
</dbReference>
<dbReference type="PANTHER" id="PTHR11481">
    <property type="entry name" value="IMMUNOGLOBULIN FC RECEPTOR"/>
    <property type="match status" value="1"/>
</dbReference>
<dbReference type="InterPro" id="IPR050488">
    <property type="entry name" value="Ig_Fc_receptor"/>
</dbReference>
<feature type="signal peptide" evidence="5">
    <location>
        <begin position="1"/>
        <end position="21"/>
    </location>
</feature>
<evidence type="ECO:0000256" key="3">
    <source>
        <dbReference type="SAM" id="MobiDB-lite"/>
    </source>
</evidence>
<sequence length="734" mass="81206">MVVVLLLTSLLLNSYVGFLRGVDAQSSFTIRSVSLTLEPREDVARDTNVTVRCHAKVSSSGIQPLSREYTIYKDGITVYSKTTSSTEDLLYALSHARVSHTGKYKCKISIEDKSAISEARRLTVTGLSTPVLRVEQTMLNEGEELTASCSAPGETGSIIFYFYEDLKEKRDERVNSEQVDVTFPLSGPGHHTIDCSYTVLIPPDSIASEKSSSVHVSVRELSISPVLHIFPQYKVFEGDQLTIACSVKGVYTFFDSVHVYLSQGTQLLKSGHTEVNHTMKVTAKDSAEFECRLETGNVVKAMTKVVPVTELFSVPTLAMSPAEVFQKELFKLICKSEEFASERLSREDLTYSIEPSQIHLQERSSGEFSGKSLSVDFNYSCIAKAKGIEKHSRILTVRPKVSVSIPKISVVDRAIVDKPFKIRCKSDNGSLPINYTLLEDYAPVSTVTVRLPSEDAVFNVTVHNPKDVQKFICEASNSRREGLLSLKLNATVIEPVSQPLLTLIPPLPEISEGSSLLFICSIRGTPPITFKVYRLGYDLPLFTKTSAENNTSFEIDEVVKDHSGMYYFEAFNHANNIVSSEPVNIQVRLALWKKIVIGSFCLLAASVLVLVCVLCFKSHRGKKQGASELSVKPAQPKSDEALTLNITHETPVYDTPPDAVRGYEGLEGRVTNGTRATTRAVDRTTVSVWTERPPQGSEENSVMSNEPDVEYTEVVHPRSADPARAKKTFSQRDK</sequence>
<dbReference type="InterPro" id="IPR013783">
    <property type="entry name" value="Ig-like_fold"/>
</dbReference>